<dbReference type="GO" id="GO:0004252">
    <property type="term" value="F:serine-type endopeptidase activity"/>
    <property type="evidence" value="ECO:0007669"/>
    <property type="project" value="InterPro"/>
</dbReference>
<dbReference type="InterPro" id="IPR009003">
    <property type="entry name" value="Peptidase_S1_PA"/>
</dbReference>
<dbReference type="GO" id="GO:0006508">
    <property type="term" value="P:proteolysis"/>
    <property type="evidence" value="ECO:0007669"/>
    <property type="project" value="InterPro"/>
</dbReference>
<sequence length="351" mass="39751">MHLKEIFSITFLFTIILTKDLIDADEPGGALHDCDISGERRICVPHTWCKYDGNVAFDEKCTTAPTGIAPFCCLMSNLLVRVVDEESKAIVDTTEDTLSYHMCNEYYRPVNAIADGDRGLRREFPFLYVLGWKENYTIRYSCVGTLISARYLLASTSCWDGRLGLPSVVRAAGLSATDPRVENIEIVDCIKHPDHKDNYIALLKLADYRVPSSKFEGAACLWTVPYIENDADVIVLGYRQTSFAGTYSEDFLKTTLKAQSPYRCEQYYLPKYQVFYERKRGTSKNILCAIDPDNLGSACERDTGGPLIAIIEEKPFVVGLSVGCLFDKPIIYPMVIEYISWIEKIVWPDYY</sequence>
<name>A0A1A9VQB6_GLOAU</name>
<proteinExistence type="predicted"/>
<feature type="signal peptide" evidence="1">
    <location>
        <begin position="1"/>
        <end position="24"/>
    </location>
</feature>
<dbReference type="InterPro" id="IPR051333">
    <property type="entry name" value="CLIP_Serine_Protease"/>
</dbReference>
<keyword evidence="1" id="KW-0732">Signal</keyword>
<dbReference type="PANTHER" id="PTHR24260:SF147">
    <property type="entry name" value="EG:BACR7A4.3 PROTEIN-RELATED"/>
    <property type="match status" value="1"/>
</dbReference>
<evidence type="ECO:0000256" key="1">
    <source>
        <dbReference type="SAM" id="SignalP"/>
    </source>
</evidence>
<protein>
    <recommendedName>
        <fullName evidence="2">Peptidase S1 domain-containing protein</fullName>
    </recommendedName>
</protein>
<organism evidence="3 4">
    <name type="scientific">Glossina austeni</name>
    <name type="common">Savannah tsetse fly</name>
    <dbReference type="NCBI Taxonomy" id="7395"/>
    <lineage>
        <taxon>Eukaryota</taxon>
        <taxon>Metazoa</taxon>
        <taxon>Ecdysozoa</taxon>
        <taxon>Arthropoda</taxon>
        <taxon>Hexapoda</taxon>
        <taxon>Insecta</taxon>
        <taxon>Pterygota</taxon>
        <taxon>Neoptera</taxon>
        <taxon>Endopterygota</taxon>
        <taxon>Diptera</taxon>
        <taxon>Brachycera</taxon>
        <taxon>Muscomorpha</taxon>
        <taxon>Hippoboscoidea</taxon>
        <taxon>Glossinidae</taxon>
        <taxon>Glossina</taxon>
    </lineage>
</organism>
<dbReference type="InterPro" id="IPR001254">
    <property type="entry name" value="Trypsin_dom"/>
</dbReference>
<accession>A0A1A9VQB6</accession>
<dbReference type="STRING" id="7395.A0A1A9VQB6"/>
<dbReference type="SMART" id="SM00020">
    <property type="entry name" value="Tryp_SPc"/>
    <property type="match status" value="1"/>
</dbReference>
<dbReference type="PROSITE" id="PS50240">
    <property type="entry name" value="TRYPSIN_DOM"/>
    <property type="match status" value="1"/>
</dbReference>
<dbReference type="Gene3D" id="2.40.10.10">
    <property type="entry name" value="Trypsin-like serine proteases"/>
    <property type="match status" value="1"/>
</dbReference>
<dbReference type="VEuPathDB" id="VectorBase:GAUT044207"/>
<dbReference type="Proteomes" id="UP000078200">
    <property type="component" value="Unassembled WGS sequence"/>
</dbReference>
<evidence type="ECO:0000313" key="3">
    <source>
        <dbReference type="EnsemblMetazoa" id="GAUT044207-PA"/>
    </source>
</evidence>
<keyword evidence="4" id="KW-1185">Reference proteome</keyword>
<feature type="chain" id="PRO_5008399558" description="Peptidase S1 domain-containing protein" evidence="1">
    <location>
        <begin position="25"/>
        <end position="351"/>
    </location>
</feature>
<dbReference type="InterPro" id="IPR043504">
    <property type="entry name" value="Peptidase_S1_PA_chymotrypsin"/>
</dbReference>
<dbReference type="SUPFAM" id="SSF50494">
    <property type="entry name" value="Trypsin-like serine proteases"/>
    <property type="match status" value="1"/>
</dbReference>
<dbReference type="Pfam" id="PF00089">
    <property type="entry name" value="Trypsin"/>
    <property type="match status" value="1"/>
</dbReference>
<dbReference type="EnsemblMetazoa" id="GAUT044207-RA">
    <property type="protein sequence ID" value="GAUT044207-PA"/>
    <property type="gene ID" value="GAUT044207"/>
</dbReference>
<evidence type="ECO:0000313" key="4">
    <source>
        <dbReference type="Proteomes" id="UP000078200"/>
    </source>
</evidence>
<dbReference type="AlphaFoldDB" id="A0A1A9VQB6"/>
<reference evidence="3" key="1">
    <citation type="submission" date="2020-05" db="UniProtKB">
        <authorList>
            <consortium name="EnsemblMetazoa"/>
        </authorList>
    </citation>
    <scope>IDENTIFICATION</scope>
    <source>
        <strain evidence="3">TTRI</strain>
    </source>
</reference>
<feature type="domain" description="Peptidase S1" evidence="2">
    <location>
        <begin position="113"/>
        <end position="347"/>
    </location>
</feature>
<dbReference type="PANTHER" id="PTHR24260">
    <property type="match status" value="1"/>
</dbReference>
<evidence type="ECO:0000259" key="2">
    <source>
        <dbReference type="PROSITE" id="PS50240"/>
    </source>
</evidence>